<evidence type="ECO:0000256" key="3">
    <source>
        <dbReference type="ARBA" id="ARBA00023004"/>
    </source>
</evidence>
<evidence type="ECO:0000256" key="2">
    <source>
        <dbReference type="ARBA" id="ARBA00022801"/>
    </source>
</evidence>
<evidence type="ECO:0000256" key="4">
    <source>
        <dbReference type="ARBA" id="ARBA00025742"/>
    </source>
</evidence>
<comment type="similarity">
    <text evidence="4">Belongs to the cyclic nucleotide phosphodiesterase class-III family.</text>
</comment>
<dbReference type="InterPro" id="IPR004843">
    <property type="entry name" value="Calcineurin-like_PHP"/>
</dbReference>
<feature type="domain" description="Calcineurin-like phosphoesterase" evidence="5">
    <location>
        <begin position="209"/>
        <end position="413"/>
    </location>
</feature>
<evidence type="ECO:0000259" key="5">
    <source>
        <dbReference type="Pfam" id="PF00149"/>
    </source>
</evidence>
<dbReference type="Pfam" id="PF00149">
    <property type="entry name" value="Metallophos"/>
    <property type="match status" value="1"/>
</dbReference>
<protein>
    <recommendedName>
        <fullName evidence="5">Calcineurin-like phosphoesterase domain-containing protein</fullName>
    </recommendedName>
</protein>
<dbReference type="PANTHER" id="PTHR42988:SF2">
    <property type="entry name" value="CYCLIC NUCLEOTIDE PHOSPHODIESTERASE CBUA0032-RELATED"/>
    <property type="match status" value="1"/>
</dbReference>
<gene>
    <name evidence="6" type="ORF">EBT44_03650</name>
</gene>
<evidence type="ECO:0000256" key="1">
    <source>
        <dbReference type="ARBA" id="ARBA00022723"/>
    </source>
</evidence>
<dbReference type="Gene3D" id="3.60.21.10">
    <property type="match status" value="1"/>
</dbReference>
<name>A0A965GD72_9PROT</name>
<dbReference type="InterPro" id="IPR029052">
    <property type="entry name" value="Metallo-depent_PP-like"/>
</dbReference>
<dbReference type="Proteomes" id="UP000740727">
    <property type="component" value="Unassembled WGS sequence"/>
</dbReference>
<evidence type="ECO:0000313" key="6">
    <source>
        <dbReference type="EMBL" id="NBR93918.1"/>
    </source>
</evidence>
<keyword evidence="1" id="KW-0479">Metal-binding</keyword>
<dbReference type="GO" id="GO:0046872">
    <property type="term" value="F:metal ion binding"/>
    <property type="evidence" value="ECO:0007669"/>
    <property type="project" value="UniProtKB-KW"/>
</dbReference>
<dbReference type="InterPro" id="IPR050884">
    <property type="entry name" value="CNP_phosphodiesterase-III"/>
</dbReference>
<dbReference type="EMBL" id="RFXN01000036">
    <property type="protein sequence ID" value="NBR93918.1"/>
    <property type="molecule type" value="Genomic_DNA"/>
</dbReference>
<proteinExistence type="inferred from homology"/>
<evidence type="ECO:0000313" key="7">
    <source>
        <dbReference type="Proteomes" id="UP000740727"/>
    </source>
</evidence>
<organism evidence="6 7">
    <name type="scientific">Candidatus Fonsibacter lacus</name>
    <dbReference type="NCBI Taxonomy" id="2576439"/>
    <lineage>
        <taxon>Bacteria</taxon>
        <taxon>Pseudomonadati</taxon>
        <taxon>Pseudomonadota</taxon>
        <taxon>Alphaproteobacteria</taxon>
        <taxon>Candidatus Pelagibacterales</taxon>
        <taxon>Candidatus Pelagibacterales incertae sedis</taxon>
        <taxon>Candidatus Fonsibacter</taxon>
    </lineage>
</organism>
<reference evidence="6" key="1">
    <citation type="submission" date="2018-10" db="EMBL/GenBank/DDBJ databases">
        <title>Iterative Subtractive Binning of Freshwater Chronoseries Metagenomes Recovers Nearly Complete Genomes from over Four Hundred Novel Species.</title>
        <authorList>
            <person name="Rodriguez-R L.M."/>
            <person name="Tsementzi D."/>
            <person name="Luo C."/>
            <person name="Konstantinidis K.T."/>
        </authorList>
    </citation>
    <scope>NUCLEOTIDE SEQUENCE</scope>
    <source>
        <strain evidence="6">WB5_2A_028</strain>
    </source>
</reference>
<comment type="caution">
    <text evidence="6">The sequence shown here is derived from an EMBL/GenBank/DDBJ whole genome shotgun (WGS) entry which is preliminary data.</text>
</comment>
<keyword evidence="3" id="KW-0408">Iron</keyword>
<dbReference type="AlphaFoldDB" id="A0A965GD72"/>
<accession>A0A965GD72</accession>
<sequence length="528" mass="59728">MSDTTKGRILRTEPFSHSRWRELVFDSGEVMQGVEPVHKEAIACFIHLSDIHICDAASPARLEFLDRIADPDSPFVALIPLVGTYRAQEFLTTQVFESMIAAANQISRGPLTGTPVDAVVITGDVVDNAQENELTWYKTILEGGLVQPKSGDALLSEGFHSSNPGSYDIHYYHPDGPRDDQEADRPHQLHQFPHFPGLLAASEREFHAEGLRHTWLAVHGNHDALLQGTARPTPELDHFAQGAQKLSKLKESYDLPSLFSSFGEIGPALYPDLSELETLPVTSDRRRRLISLEDWVRLHTECGHNHGLDNEQPATAYWYRDINPMVRLIALDTVNKFGGWQGCIHREQFEWLADMLEHSRDKYVILTSHHPLQNLFNGYHPEGEEPPALEDEVNELLIRHPHVILWFAGHVHDHKVSERKRSDGSHAFWEIRTSSHIDWPQQSRVIEIIKAENGQIAIGTVVFDHVGPLTFRGSDREFEDPIALAGFSRMLAANDWQRHSASPFALELLEGEPSDRNIWLWAPDPLAR</sequence>
<dbReference type="SUPFAM" id="SSF56300">
    <property type="entry name" value="Metallo-dependent phosphatases"/>
    <property type="match status" value="1"/>
</dbReference>
<dbReference type="GO" id="GO:0016787">
    <property type="term" value="F:hydrolase activity"/>
    <property type="evidence" value="ECO:0007669"/>
    <property type="project" value="UniProtKB-KW"/>
</dbReference>
<dbReference type="PANTHER" id="PTHR42988">
    <property type="entry name" value="PHOSPHOHYDROLASE"/>
    <property type="match status" value="1"/>
</dbReference>
<keyword evidence="2" id="KW-0378">Hydrolase</keyword>